<dbReference type="Proteomes" id="UP000198990">
    <property type="component" value="Unassembled WGS sequence"/>
</dbReference>
<evidence type="ECO:0000313" key="2">
    <source>
        <dbReference type="Proteomes" id="UP000198990"/>
    </source>
</evidence>
<dbReference type="STRING" id="228957.SAMN04488008_10528"/>
<dbReference type="AlphaFoldDB" id="A0A1H7SKG2"/>
<accession>A0A1H7SKG2</accession>
<dbReference type="EMBL" id="FNZN01000005">
    <property type="protein sequence ID" value="SEL72616.1"/>
    <property type="molecule type" value="Genomic_DNA"/>
</dbReference>
<name>A0A1H7SKG2_9FLAO</name>
<organism evidence="1 2">
    <name type="scientific">Maribacter orientalis</name>
    <dbReference type="NCBI Taxonomy" id="228957"/>
    <lineage>
        <taxon>Bacteria</taxon>
        <taxon>Pseudomonadati</taxon>
        <taxon>Bacteroidota</taxon>
        <taxon>Flavobacteriia</taxon>
        <taxon>Flavobacteriales</taxon>
        <taxon>Flavobacteriaceae</taxon>
        <taxon>Maribacter</taxon>
    </lineage>
</organism>
<protein>
    <submittedName>
        <fullName evidence="1">Uncharacterized protein</fullName>
    </submittedName>
</protein>
<keyword evidence="2" id="KW-1185">Reference proteome</keyword>
<dbReference type="OrthoDB" id="1179360at2"/>
<reference evidence="2" key="1">
    <citation type="submission" date="2016-10" db="EMBL/GenBank/DDBJ databases">
        <authorList>
            <person name="Varghese N."/>
            <person name="Submissions S."/>
        </authorList>
    </citation>
    <scope>NUCLEOTIDE SEQUENCE [LARGE SCALE GENOMIC DNA]</scope>
    <source>
        <strain evidence="2">DSM 16471</strain>
    </source>
</reference>
<dbReference type="RefSeq" id="WP_143057819.1">
    <property type="nucleotide sequence ID" value="NZ_FNZN01000005.1"/>
</dbReference>
<evidence type="ECO:0000313" key="1">
    <source>
        <dbReference type="EMBL" id="SEL72616.1"/>
    </source>
</evidence>
<gene>
    <name evidence="1" type="ORF">SAMN04488008_10528</name>
</gene>
<sequence>MAHSNTFKFKYRLTLFLVMGMATILFSCKRAAEKTSEKIIEESMGDEAKVAIEDEKIGIETDEGAFTTDATAHNWPKEISREVPEFTYGKITAVTTQEMEGDMNWALIFEEVPQTALEQYKEQLVSKGFEIKYTITTGTGGHLTCEKGKLTVMAMVGDGSATLTIGSQP</sequence>
<proteinExistence type="predicted"/>